<protein>
    <recommendedName>
        <fullName evidence="3">LGFP repeat-containing protein</fullName>
    </recommendedName>
</protein>
<sequence length="157" mass="17138">MGSKWAALGGASSFLGQPVTNELTTPDGVGRYNHFQGGSIYWTPQLGAHEVHGLIRDKWASLGWERSFLGYPLTDELTTPDGKGRYNHFQGGSIYWTPQLGAHEIHGAIRDKWASLGWERSALGYPASDEEAQPGGRVSRFERGRIAWTPAGGAVVQ</sequence>
<dbReference type="AlphaFoldDB" id="A0A243W5H4"/>
<proteinExistence type="predicted"/>
<dbReference type="EMBL" id="MTSE01000050">
    <property type="protein sequence ID" value="OUJ68415.1"/>
    <property type="molecule type" value="Genomic_DNA"/>
</dbReference>
<evidence type="ECO:0000313" key="1">
    <source>
        <dbReference type="EMBL" id="OUJ68415.1"/>
    </source>
</evidence>
<dbReference type="Proteomes" id="UP000194873">
    <property type="component" value="Unassembled WGS sequence"/>
</dbReference>
<keyword evidence="2" id="KW-1185">Reference proteome</keyword>
<evidence type="ECO:0008006" key="3">
    <source>
        <dbReference type="Google" id="ProtNLM"/>
    </source>
</evidence>
<organism evidence="1 2">
    <name type="scientific">Hymenobacter crusticola</name>
    <dbReference type="NCBI Taxonomy" id="1770526"/>
    <lineage>
        <taxon>Bacteria</taxon>
        <taxon>Pseudomonadati</taxon>
        <taxon>Bacteroidota</taxon>
        <taxon>Cytophagia</taxon>
        <taxon>Cytophagales</taxon>
        <taxon>Hymenobacteraceae</taxon>
        <taxon>Hymenobacter</taxon>
    </lineage>
</organism>
<name>A0A243W5H4_9BACT</name>
<comment type="caution">
    <text evidence="1">The sequence shown here is derived from an EMBL/GenBank/DDBJ whole genome shotgun (WGS) entry which is preliminary data.</text>
</comment>
<gene>
    <name evidence="1" type="ORF">BXP70_27925</name>
</gene>
<dbReference type="Pfam" id="PF08310">
    <property type="entry name" value="LGFP"/>
    <property type="match status" value="3"/>
</dbReference>
<dbReference type="InterPro" id="IPR013207">
    <property type="entry name" value="LGFP"/>
</dbReference>
<reference evidence="1 2" key="1">
    <citation type="submission" date="2017-01" db="EMBL/GenBank/DDBJ databases">
        <title>A new Hymenobacter.</title>
        <authorList>
            <person name="Liang Y."/>
            <person name="Feng F."/>
        </authorList>
    </citation>
    <scope>NUCLEOTIDE SEQUENCE [LARGE SCALE GENOMIC DNA]</scope>
    <source>
        <strain evidence="1">MIMBbqt21</strain>
    </source>
</reference>
<accession>A0A243W5H4</accession>
<evidence type="ECO:0000313" key="2">
    <source>
        <dbReference type="Proteomes" id="UP000194873"/>
    </source>
</evidence>